<keyword evidence="2" id="KW-1185">Reference proteome</keyword>
<dbReference type="OrthoDB" id="2315578at2759"/>
<dbReference type="Gene3D" id="3.80.10.10">
    <property type="entry name" value="Ribonuclease Inhibitor"/>
    <property type="match status" value="1"/>
</dbReference>
<comment type="caution">
    <text evidence="1">The sequence shown here is derived from an EMBL/GenBank/DDBJ whole genome shotgun (WGS) entry which is preliminary data.</text>
</comment>
<dbReference type="EMBL" id="QKWP01002177">
    <property type="protein sequence ID" value="RIB04455.1"/>
    <property type="molecule type" value="Genomic_DNA"/>
</dbReference>
<dbReference type="Proteomes" id="UP000266673">
    <property type="component" value="Unassembled WGS sequence"/>
</dbReference>
<dbReference type="InterPro" id="IPR032675">
    <property type="entry name" value="LRR_dom_sf"/>
</dbReference>
<evidence type="ECO:0008006" key="3">
    <source>
        <dbReference type="Google" id="ProtNLM"/>
    </source>
</evidence>
<gene>
    <name evidence="1" type="ORF">C2G38_679638</name>
</gene>
<evidence type="ECO:0000313" key="1">
    <source>
        <dbReference type="EMBL" id="RIB04455.1"/>
    </source>
</evidence>
<sequence length="551" mass="63352">MTMTQQQEIHSTIYISPMTAAPPQNMKQPAVIKHLVPHPLTADCIEEVLNHLLDSSGTLYSCALVNRLWSELAIPLLWYHPFGNKLHGRKARILFETYISCFPDDKKNMLSIRRLNFPMPRPLFHYPKYLRGFDWGNFQFAIKEWFSTMPQQHPDLSTKLQSSKFFIANYLLGRCSGLRILKIEHDISTKDNKLLDLASLSNFRYIFSKLEKLEILYDSCCDNRMQSVEMISLFATKLSICSRNIQHILIADKNFKGTTSSQLPSYVCEALCQLIKAQTNLITLEIHEFWNPEISISFYNALESQSHSLKYLRISHISQFHLLLPTLSSCTNLETLEFQTVPETNTATMTTLLYNEDSTSQLSIKKLLCSDIKCDPKILSLTLGITIFMTNQNLRELYLPIEIRSDLLDIICQSCPNLERLHLVLKTSLLLKILPYISTLPLKSLALIDKDKSFFSIELIQQVAQSLPPTLCNLEFNFQVTSQGLQYFLGNCRGSLKKLVIHNKTTNDQYLAVVTHYAKVKKSLKNFIYDGKFSDEKLENARIWIPNIESI</sequence>
<dbReference type="SUPFAM" id="SSF52047">
    <property type="entry name" value="RNI-like"/>
    <property type="match status" value="1"/>
</dbReference>
<dbReference type="AlphaFoldDB" id="A0A397U2F7"/>
<proteinExistence type="predicted"/>
<evidence type="ECO:0000313" key="2">
    <source>
        <dbReference type="Proteomes" id="UP000266673"/>
    </source>
</evidence>
<organism evidence="1 2">
    <name type="scientific">Gigaspora rosea</name>
    <dbReference type="NCBI Taxonomy" id="44941"/>
    <lineage>
        <taxon>Eukaryota</taxon>
        <taxon>Fungi</taxon>
        <taxon>Fungi incertae sedis</taxon>
        <taxon>Mucoromycota</taxon>
        <taxon>Glomeromycotina</taxon>
        <taxon>Glomeromycetes</taxon>
        <taxon>Diversisporales</taxon>
        <taxon>Gigasporaceae</taxon>
        <taxon>Gigaspora</taxon>
    </lineage>
</organism>
<accession>A0A397U2F7</accession>
<protein>
    <recommendedName>
        <fullName evidence="3">F-box domain-containing protein</fullName>
    </recommendedName>
</protein>
<reference evidence="1 2" key="1">
    <citation type="submission" date="2018-06" db="EMBL/GenBank/DDBJ databases">
        <title>Comparative genomics reveals the genomic features of Rhizophagus irregularis, R. cerebriforme, R. diaphanum and Gigaspora rosea, and their symbiotic lifestyle signature.</title>
        <authorList>
            <person name="Morin E."/>
            <person name="San Clemente H."/>
            <person name="Chen E.C.H."/>
            <person name="De La Providencia I."/>
            <person name="Hainaut M."/>
            <person name="Kuo A."/>
            <person name="Kohler A."/>
            <person name="Murat C."/>
            <person name="Tang N."/>
            <person name="Roy S."/>
            <person name="Loubradou J."/>
            <person name="Henrissat B."/>
            <person name="Grigoriev I.V."/>
            <person name="Corradi N."/>
            <person name="Roux C."/>
            <person name="Martin F.M."/>
        </authorList>
    </citation>
    <scope>NUCLEOTIDE SEQUENCE [LARGE SCALE GENOMIC DNA]</scope>
    <source>
        <strain evidence="1 2">DAOM 194757</strain>
    </source>
</reference>
<name>A0A397U2F7_9GLOM</name>